<gene>
    <name evidence="1" type="ORF">A4H97_22810</name>
</gene>
<dbReference type="Proteomes" id="UP000192610">
    <property type="component" value="Unassembled WGS sequence"/>
</dbReference>
<dbReference type="OrthoDB" id="642005at2"/>
<dbReference type="EMBL" id="LVXG01000004">
    <property type="protein sequence ID" value="OQP54318.1"/>
    <property type="molecule type" value="Genomic_DNA"/>
</dbReference>
<dbReference type="RefSeq" id="WP_081197627.1">
    <property type="nucleotide sequence ID" value="NZ_FOCZ01000011.1"/>
</dbReference>
<reference evidence="2" key="1">
    <citation type="submission" date="2016-04" db="EMBL/GenBank/DDBJ databases">
        <authorList>
            <person name="Chen L."/>
            <person name="Zhuang W."/>
            <person name="Wang G."/>
        </authorList>
    </citation>
    <scope>NUCLEOTIDE SEQUENCE [LARGE SCALE GENOMIC DNA]</scope>
    <source>
        <strain evidence="2">17621</strain>
    </source>
</reference>
<protein>
    <recommendedName>
        <fullName evidence="3">DUF4595 domain-containing protein</fullName>
    </recommendedName>
</protein>
<sequence>MKKLLIPIVSLLFIISLDSCKKDSDSNSDQQQPVGDTTRVVKTIVTDNSSNSTPETTYYEYDKSGRIVSLKDSSDPSYYFTFTYSGDEVTVEESPAVQGNFNFKARYKLNSKGLPVQRIGVEYMDEMKEANPIYDVHVDTTNFEYDAAGLLVKATGFQYDTTWRTSSAAATRKPYTIAYTNQNGKLMAMKRTSVEYYSYKNTVSGQPGGFTTNVEENYAFEYANNYPNKVDSINAWLYYEAGSLYSNYAPTIKYAYLFDKMTHTTKRTQVEDGYVSNDEDDPQTRVIEYFQSGFVSSVTDNYGTTEWEKTRFTYNKQ</sequence>
<proteinExistence type="predicted"/>
<evidence type="ECO:0008006" key="3">
    <source>
        <dbReference type="Google" id="ProtNLM"/>
    </source>
</evidence>
<dbReference type="STRING" id="354355.SAMN05660816_05148"/>
<accession>A0A1V9F7I8</accession>
<keyword evidence="2" id="KW-1185">Reference proteome</keyword>
<evidence type="ECO:0000313" key="2">
    <source>
        <dbReference type="Proteomes" id="UP000192610"/>
    </source>
</evidence>
<organism evidence="1 2">
    <name type="scientific">Niastella yeongjuensis</name>
    <dbReference type="NCBI Taxonomy" id="354355"/>
    <lineage>
        <taxon>Bacteria</taxon>
        <taxon>Pseudomonadati</taxon>
        <taxon>Bacteroidota</taxon>
        <taxon>Chitinophagia</taxon>
        <taxon>Chitinophagales</taxon>
        <taxon>Chitinophagaceae</taxon>
        <taxon>Niastella</taxon>
    </lineage>
</organism>
<dbReference type="Gene3D" id="2.180.10.10">
    <property type="entry name" value="RHS repeat-associated core"/>
    <property type="match status" value="1"/>
</dbReference>
<dbReference type="AlphaFoldDB" id="A0A1V9F7I8"/>
<comment type="caution">
    <text evidence="1">The sequence shown here is derived from an EMBL/GenBank/DDBJ whole genome shotgun (WGS) entry which is preliminary data.</text>
</comment>
<evidence type="ECO:0000313" key="1">
    <source>
        <dbReference type="EMBL" id="OQP54318.1"/>
    </source>
</evidence>
<name>A0A1V9F7I8_9BACT</name>